<proteinExistence type="predicted"/>
<evidence type="ECO:0000313" key="3">
    <source>
        <dbReference type="Proteomes" id="UP000272400"/>
    </source>
</evidence>
<keyword evidence="3" id="KW-1185">Reference proteome</keyword>
<evidence type="ECO:0000313" key="2">
    <source>
        <dbReference type="EMBL" id="ROO85855.1"/>
    </source>
</evidence>
<organism evidence="2 3">
    <name type="scientific">Actinocorallia herbida</name>
    <dbReference type="NCBI Taxonomy" id="58109"/>
    <lineage>
        <taxon>Bacteria</taxon>
        <taxon>Bacillati</taxon>
        <taxon>Actinomycetota</taxon>
        <taxon>Actinomycetes</taxon>
        <taxon>Streptosporangiales</taxon>
        <taxon>Thermomonosporaceae</taxon>
        <taxon>Actinocorallia</taxon>
    </lineage>
</organism>
<feature type="region of interest" description="Disordered" evidence="1">
    <location>
        <begin position="66"/>
        <end position="91"/>
    </location>
</feature>
<dbReference type="AlphaFoldDB" id="A0A3N1CX97"/>
<name>A0A3N1CX97_9ACTN</name>
<reference evidence="2 3" key="1">
    <citation type="submission" date="2018-11" db="EMBL/GenBank/DDBJ databases">
        <title>Sequencing the genomes of 1000 actinobacteria strains.</title>
        <authorList>
            <person name="Klenk H.-P."/>
        </authorList>
    </citation>
    <scope>NUCLEOTIDE SEQUENCE [LARGE SCALE GENOMIC DNA]</scope>
    <source>
        <strain evidence="2 3">DSM 44254</strain>
    </source>
</reference>
<evidence type="ECO:0000256" key="1">
    <source>
        <dbReference type="SAM" id="MobiDB-lite"/>
    </source>
</evidence>
<protein>
    <submittedName>
        <fullName evidence="2">Uncharacterized protein</fullName>
    </submittedName>
</protein>
<dbReference type="EMBL" id="RJKE01000001">
    <property type="protein sequence ID" value="ROO85855.1"/>
    <property type="molecule type" value="Genomic_DNA"/>
</dbReference>
<dbReference type="Proteomes" id="UP000272400">
    <property type="component" value="Unassembled WGS sequence"/>
</dbReference>
<comment type="caution">
    <text evidence="2">The sequence shown here is derived from an EMBL/GenBank/DDBJ whole genome shotgun (WGS) entry which is preliminary data.</text>
</comment>
<accession>A0A3N1CX97</accession>
<sequence>MHSTETWPEQQRAPCGTAFAAHAEALRPLLGLLDPESGSALFAWTAAGRGRDGGAVAVSWRPRHRVGGQGAEMSAVRTEPSRRLTPGTEQP</sequence>
<gene>
    <name evidence="2" type="ORF">EDD29_3406</name>
</gene>